<gene>
    <name evidence="3" type="ORF">BPOR_0668g00070</name>
</gene>
<dbReference type="AlphaFoldDB" id="A0A4Z1KAX5"/>
<organism evidence="3 4">
    <name type="scientific">Botrytis porri</name>
    <dbReference type="NCBI Taxonomy" id="87229"/>
    <lineage>
        <taxon>Eukaryota</taxon>
        <taxon>Fungi</taxon>
        <taxon>Dikarya</taxon>
        <taxon>Ascomycota</taxon>
        <taxon>Pezizomycotina</taxon>
        <taxon>Leotiomycetes</taxon>
        <taxon>Helotiales</taxon>
        <taxon>Sclerotiniaceae</taxon>
        <taxon>Botrytis</taxon>
    </lineage>
</organism>
<comment type="caution">
    <text evidence="3">The sequence shown here is derived from an EMBL/GenBank/DDBJ whole genome shotgun (WGS) entry which is preliminary data.</text>
</comment>
<comment type="similarity">
    <text evidence="1">Belongs to the amidase family.</text>
</comment>
<accession>A0A4Z1KAX5</accession>
<dbReference type="InterPro" id="IPR000120">
    <property type="entry name" value="Amidase"/>
</dbReference>
<name>A0A4Z1KAX5_9HELO</name>
<dbReference type="InterPro" id="IPR020556">
    <property type="entry name" value="Amidase_CS"/>
</dbReference>
<sequence>MVETNHQEVRKWVGYPSPKEGPSKPFIRTDDKNPAFRGWLLVVVGWIVSKIGFIQGPLWNNAKMNALRDIKGLDEYFERWDPTVIPLAIDSPSDAALDDSDIKSVPVIPGDSAERYRSVAEYHTLYRTGKLTPLAVAESLLPLIRRDINPPGAYSVAFTESNVEEILEAAKASTLRYQQGNPLSILDGVPTGIKDDSDVAGYRSHGGRKKNDSLFIAAKESTWIVQQWQNSGALIMGKLNMHELGSDTTNNNPNWGTPKNPHNYHYYPGGSSGGPAYAVSSGLIPFALGSDGGGSIRIPSSFCGLYGLKPSHSRVENTGSTVTVNGPLASTMADLEVAYRIMAKPNPSDPVAALFSPPESRRTARPKVIGIYKDWFDRAEPSVHDLCTKFVDHCEKSLGYTVVPITIPYYPEGQLAHAMTILTNMALRAKKFPFSASNWLKDATPSNKILLTMGAYTPARDYLLAQQLRNLLMQHLSFLFKKYPGLIIVTPTTPVPGWEIEHEGDLQHGAFDPNKSLRNMEYVWLANFTGVPGINCPVGYVDPKKGEGKIPVGIMGSAEWGGEEVLIEFGKEAEAWLGKENEGGGRKLPRGWVDVVKAAKEKLDGKLVEGN</sequence>
<protein>
    <recommendedName>
        <fullName evidence="2">Amidase domain-containing protein</fullName>
    </recommendedName>
</protein>
<dbReference type="EMBL" id="PQXO01000667">
    <property type="protein sequence ID" value="TGO83301.1"/>
    <property type="molecule type" value="Genomic_DNA"/>
</dbReference>
<keyword evidence="4" id="KW-1185">Reference proteome</keyword>
<evidence type="ECO:0000313" key="3">
    <source>
        <dbReference type="EMBL" id="TGO83301.1"/>
    </source>
</evidence>
<dbReference type="PROSITE" id="PS00571">
    <property type="entry name" value="AMIDASES"/>
    <property type="match status" value="1"/>
</dbReference>
<dbReference type="Proteomes" id="UP000297280">
    <property type="component" value="Unassembled WGS sequence"/>
</dbReference>
<reference evidence="3 4" key="1">
    <citation type="submission" date="2017-12" db="EMBL/GenBank/DDBJ databases">
        <title>Comparative genomics of Botrytis spp.</title>
        <authorList>
            <person name="Valero-Jimenez C.A."/>
            <person name="Tapia P."/>
            <person name="Veloso J."/>
            <person name="Silva-Moreno E."/>
            <person name="Staats M."/>
            <person name="Valdes J.H."/>
            <person name="Van Kan J.A.L."/>
        </authorList>
    </citation>
    <scope>NUCLEOTIDE SEQUENCE [LARGE SCALE GENOMIC DNA]</scope>
    <source>
        <strain evidence="3 4">MUCL3349</strain>
    </source>
</reference>
<dbReference type="InterPro" id="IPR023631">
    <property type="entry name" value="Amidase_dom"/>
</dbReference>
<evidence type="ECO:0000259" key="2">
    <source>
        <dbReference type="Pfam" id="PF01425"/>
    </source>
</evidence>
<dbReference type="Gene3D" id="3.90.1300.10">
    <property type="entry name" value="Amidase signature (AS) domain"/>
    <property type="match status" value="1"/>
</dbReference>
<dbReference type="InterPro" id="IPR036928">
    <property type="entry name" value="AS_sf"/>
</dbReference>
<dbReference type="PANTHER" id="PTHR11895">
    <property type="entry name" value="TRANSAMIDASE"/>
    <property type="match status" value="1"/>
</dbReference>
<dbReference type="GO" id="GO:0003824">
    <property type="term" value="F:catalytic activity"/>
    <property type="evidence" value="ECO:0007669"/>
    <property type="project" value="InterPro"/>
</dbReference>
<evidence type="ECO:0000313" key="4">
    <source>
        <dbReference type="Proteomes" id="UP000297280"/>
    </source>
</evidence>
<feature type="domain" description="Amidase" evidence="2">
    <location>
        <begin position="158"/>
        <end position="565"/>
    </location>
</feature>
<proteinExistence type="inferred from homology"/>
<dbReference type="STRING" id="87229.A0A4Z1KAX5"/>
<dbReference type="Pfam" id="PF01425">
    <property type="entry name" value="Amidase"/>
    <property type="match status" value="1"/>
</dbReference>
<evidence type="ECO:0000256" key="1">
    <source>
        <dbReference type="ARBA" id="ARBA00009199"/>
    </source>
</evidence>
<dbReference type="PANTHER" id="PTHR11895:SF67">
    <property type="entry name" value="AMIDASE DOMAIN-CONTAINING PROTEIN"/>
    <property type="match status" value="1"/>
</dbReference>
<dbReference type="SUPFAM" id="SSF75304">
    <property type="entry name" value="Amidase signature (AS) enzymes"/>
    <property type="match status" value="1"/>
</dbReference>